<protein>
    <recommendedName>
        <fullName evidence="3">Recombinase family protein</fullName>
    </recommendedName>
</protein>
<gene>
    <name evidence="1" type="ORF">CUN59_09505</name>
</gene>
<evidence type="ECO:0000313" key="1">
    <source>
        <dbReference type="EMBL" id="PPJ63535.1"/>
    </source>
</evidence>
<organism evidence="1 2">
    <name type="scientific">Cuspidothrix issatschenkoi CHARLIE-1</name>
    <dbReference type="NCBI Taxonomy" id="2052836"/>
    <lineage>
        <taxon>Bacteria</taxon>
        <taxon>Bacillati</taxon>
        <taxon>Cyanobacteriota</taxon>
        <taxon>Cyanophyceae</taxon>
        <taxon>Nostocales</taxon>
        <taxon>Aphanizomenonaceae</taxon>
        <taxon>Cuspidothrix</taxon>
    </lineage>
</organism>
<dbReference type="SUPFAM" id="SSF52540">
    <property type="entry name" value="P-loop containing nucleoside triphosphate hydrolases"/>
    <property type="match status" value="1"/>
</dbReference>
<evidence type="ECO:0008006" key="3">
    <source>
        <dbReference type="Google" id="ProtNLM"/>
    </source>
</evidence>
<accession>A0A2S6CUT0</accession>
<proteinExistence type="predicted"/>
<comment type="caution">
    <text evidence="1">The sequence shown here is derived from an EMBL/GenBank/DDBJ whole genome shotgun (WGS) entry which is preliminary data.</text>
</comment>
<dbReference type="RefSeq" id="WP_104387624.1">
    <property type="nucleotide sequence ID" value="NZ_PGEM01000064.1"/>
</dbReference>
<dbReference type="EMBL" id="PGEM01000064">
    <property type="protein sequence ID" value="PPJ63535.1"/>
    <property type="molecule type" value="Genomic_DNA"/>
</dbReference>
<keyword evidence="2" id="KW-1185">Reference proteome</keyword>
<reference evidence="1 2" key="1">
    <citation type="submission" date="2018-02" db="EMBL/GenBank/DDBJ databases">
        <title>Discovery of a pederin family compound in a non-symbiotic bloom-forming cyanobacterium.</title>
        <authorList>
            <person name="Kust A."/>
            <person name="Mares J."/>
            <person name="Jokela J."/>
            <person name="Urajova P."/>
            <person name="Hajek J."/>
            <person name="Saurav K."/>
            <person name="Voracova K."/>
            <person name="Fewer D.P."/>
            <person name="Haapaniemi E."/>
            <person name="Permi P."/>
            <person name="Rehakova K."/>
            <person name="Sivonen K."/>
            <person name="Hrouzek P."/>
        </authorList>
    </citation>
    <scope>NUCLEOTIDE SEQUENCE [LARGE SCALE GENOMIC DNA]</scope>
    <source>
        <strain evidence="1 2">CHARLIE-1</strain>
    </source>
</reference>
<evidence type="ECO:0000313" key="2">
    <source>
        <dbReference type="Proteomes" id="UP000239589"/>
    </source>
</evidence>
<dbReference type="InterPro" id="IPR027417">
    <property type="entry name" value="P-loop_NTPase"/>
</dbReference>
<dbReference type="Proteomes" id="UP000239589">
    <property type="component" value="Unassembled WGS sequence"/>
</dbReference>
<dbReference type="OrthoDB" id="445799at2"/>
<name>A0A2S6CUT0_9CYAN</name>
<sequence>MISDSLWIFGTSRSGKTTRLVNHLGTWLQIVNQGSDSFYNKNIHNSLTQSRIKTTNFPERELGILLLAANDDKRRELADLVANLTLGKYPLRVKTALGFFQDEVILFWPLLIDSLLIKAQFPVRLRPETEQELATKLWSSQLDGAILRRVGINEYRLVRRILDLWQLAAYSGVSCEDIPQILHSGLENDPSNLDPEFLGDLLLNWRNWCLERGLLTYGLITELYHQKLLTHGSYQQHLQQRYQGIIADDVDDYPAIAANLFESLLDSGAVGAFSYNPNGAIRWGLGADPQYLLRLSARCQVENLTNPPANSLGYILTNQMVELVTQPMTMLSLPSCVKPIQTNSRAQLLRQTAEMIIDGVKSGEVGADEVAIIAPGLDAIARYTLVEILTKQNIEVTSLNEQRPLISSSVVRALLTLMALVYPGLGRLVDQDGVAEMLVVLSQYQGENTGEKEFYHSKIDPVRAGLIADYCFVPHPENPDLLPVKTFERWDRIGYMATKAYEEILQWIAEQRLNYEQRPLLTPIFPLYEAIQRFVCNNRNPSYQELAALRELLETAQHYWEIDTRLKETDSLLLSIHTPQTLSITIAEFIQLLRRGTITANPCPVRSIGSNQKSVTLATVFQYRASRKNHRWHFWLDIGSPLWAKGGAATLYGANLFLRDRLGQPWTAADEELAETERLERIVADLLARVSDKLYLCHSELAVNGQEQIGPLLPLVHSCEAV</sequence>
<dbReference type="AlphaFoldDB" id="A0A2S6CUT0"/>